<name>A0A8T0RCT5_PANVG</name>
<dbReference type="Proteomes" id="UP000823388">
    <property type="component" value="Chromosome 6K"/>
</dbReference>
<comment type="caution">
    <text evidence="2">The sequence shown here is derived from an EMBL/GenBank/DDBJ whole genome shotgun (WGS) entry which is preliminary data.</text>
</comment>
<proteinExistence type="predicted"/>
<evidence type="ECO:0000313" key="2">
    <source>
        <dbReference type="EMBL" id="KAG2583284.1"/>
    </source>
</evidence>
<feature type="compositionally biased region" description="Basic and acidic residues" evidence="1">
    <location>
        <begin position="97"/>
        <end position="110"/>
    </location>
</feature>
<dbReference type="EMBL" id="CM029047">
    <property type="protein sequence ID" value="KAG2583284.1"/>
    <property type="molecule type" value="Genomic_DNA"/>
</dbReference>
<reference evidence="2" key="1">
    <citation type="submission" date="2020-05" db="EMBL/GenBank/DDBJ databases">
        <title>WGS assembly of Panicum virgatum.</title>
        <authorList>
            <person name="Lovell J.T."/>
            <person name="Jenkins J."/>
            <person name="Shu S."/>
            <person name="Juenger T.E."/>
            <person name="Schmutz J."/>
        </authorList>
    </citation>
    <scope>NUCLEOTIDE SEQUENCE</scope>
    <source>
        <strain evidence="2">AP13</strain>
    </source>
</reference>
<keyword evidence="3" id="KW-1185">Reference proteome</keyword>
<evidence type="ECO:0000313" key="3">
    <source>
        <dbReference type="Proteomes" id="UP000823388"/>
    </source>
</evidence>
<sequence length="183" mass="20146">MACSFCLPLDMSVQKEGKVRDSLTRKQSSSMYHQQVLHTTYSLIRLTALVPVSLFTGKNCRSAILEGSAIQPDERNSAGNSGFPRRPPSMRVPRACARRDGKEREPDRERKLRRGSSSGRHREPPPPRSRTPAKELGKLGWGGLAVGEHIRWGGGTRHGLRARRLGRRRRGGGGQESGGLDAA</sequence>
<feature type="compositionally biased region" description="Basic residues" evidence="1">
    <location>
        <begin position="158"/>
        <end position="171"/>
    </location>
</feature>
<accession>A0A8T0RCT5</accession>
<gene>
    <name evidence="2" type="ORF">PVAP13_6KG166830</name>
</gene>
<organism evidence="2 3">
    <name type="scientific">Panicum virgatum</name>
    <name type="common">Blackwell switchgrass</name>
    <dbReference type="NCBI Taxonomy" id="38727"/>
    <lineage>
        <taxon>Eukaryota</taxon>
        <taxon>Viridiplantae</taxon>
        <taxon>Streptophyta</taxon>
        <taxon>Embryophyta</taxon>
        <taxon>Tracheophyta</taxon>
        <taxon>Spermatophyta</taxon>
        <taxon>Magnoliopsida</taxon>
        <taxon>Liliopsida</taxon>
        <taxon>Poales</taxon>
        <taxon>Poaceae</taxon>
        <taxon>PACMAD clade</taxon>
        <taxon>Panicoideae</taxon>
        <taxon>Panicodae</taxon>
        <taxon>Paniceae</taxon>
        <taxon>Panicinae</taxon>
        <taxon>Panicum</taxon>
        <taxon>Panicum sect. Hiantes</taxon>
    </lineage>
</organism>
<evidence type="ECO:0000256" key="1">
    <source>
        <dbReference type="SAM" id="MobiDB-lite"/>
    </source>
</evidence>
<feature type="region of interest" description="Disordered" evidence="1">
    <location>
        <begin position="71"/>
        <end position="137"/>
    </location>
</feature>
<dbReference type="AlphaFoldDB" id="A0A8T0RCT5"/>
<protein>
    <submittedName>
        <fullName evidence="2">Uncharacterized protein</fullName>
    </submittedName>
</protein>
<feature type="region of interest" description="Disordered" evidence="1">
    <location>
        <begin position="150"/>
        <end position="183"/>
    </location>
</feature>